<dbReference type="PANTHER" id="PTHR37012:SF2">
    <property type="entry name" value="BZIP DOMAIN-CONTAINING PROTEIN-RELATED"/>
    <property type="match status" value="1"/>
</dbReference>
<evidence type="ECO:0000313" key="3">
    <source>
        <dbReference type="Proteomes" id="UP000235371"/>
    </source>
</evidence>
<evidence type="ECO:0000256" key="1">
    <source>
        <dbReference type="SAM" id="MobiDB-lite"/>
    </source>
</evidence>
<sequence>MGESPSSKPGAKRRATRAGARSVATLTPEQLARKRANDREAQRSIRQRTRDHIESLEQRIHDLSGDRQDERNIDEIQRRNEELEEELKRLKDILHTLEDDIGSSPLTTNSMLRSDMNALREPRLHSYAQPWSRSSLSNITSALSGSMPLTSAGDLWTTVPAYSTSNSEFSTAGSLTSDSFSSDTGFSAAAAAGGPLAPPTSLGLMPAGSRPQFGRSISYPFGSLGRTDSSWPSLQAPSSSLNDKYLSTGSPSVGSSARGSPIITPSMINETIPQMDPVPVVNPPVPISYDLPTMVNQPSLQAWELPLRLVPPTGPVDSILICLLQRQRGLAINGNSRGIVIGPFSPSLKALLNPEQSDSVHAVASVITSLLQRTALRGLPEKVAVLFVMNHLSQWQILPSEKTYNNLPEWHVPRVSQLLTPHPIWIDQIVWGKLRDIVINNQERYATDEFQYTYAQSLNVNWPYRDMDVMVFEGSEVRVSDLFACHILELSNWSLDEPFQRKYPELRDSCKFTEFGSEVNGLSGNVKAG</sequence>
<organism evidence="2 3">
    <name type="scientific">Hyaloscypha bicolor E</name>
    <dbReference type="NCBI Taxonomy" id="1095630"/>
    <lineage>
        <taxon>Eukaryota</taxon>
        <taxon>Fungi</taxon>
        <taxon>Dikarya</taxon>
        <taxon>Ascomycota</taxon>
        <taxon>Pezizomycotina</taxon>
        <taxon>Leotiomycetes</taxon>
        <taxon>Helotiales</taxon>
        <taxon>Hyaloscyphaceae</taxon>
        <taxon>Hyaloscypha</taxon>
        <taxon>Hyaloscypha bicolor</taxon>
    </lineage>
</organism>
<evidence type="ECO:0000313" key="2">
    <source>
        <dbReference type="EMBL" id="PMD57123.1"/>
    </source>
</evidence>
<dbReference type="PANTHER" id="PTHR37012">
    <property type="entry name" value="B-ZIP TRANSCRIPTION FACTOR (EUROFUNG)-RELATED"/>
    <property type="match status" value="1"/>
</dbReference>
<feature type="compositionally biased region" description="Polar residues" evidence="1">
    <location>
        <begin position="245"/>
        <end position="258"/>
    </location>
</feature>
<feature type="compositionally biased region" description="Basic and acidic residues" evidence="1">
    <location>
        <begin position="31"/>
        <end position="53"/>
    </location>
</feature>
<evidence type="ECO:0008006" key="4">
    <source>
        <dbReference type="Google" id="ProtNLM"/>
    </source>
</evidence>
<dbReference type="RefSeq" id="XP_024734027.1">
    <property type="nucleotide sequence ID" value="XM_024883458.1"/>
</dbReference>
<name>A0A2J6T2F7_9HELO</name>
<dbReference type="AlphaFoldDB" id="A0A2J6T2F7"/>
<dbReference type="OrthoDB" id="2985014at2759"/>
<gene>
    <name evidence="2" type="ORF">K444DRAFT_632264</name>
</gene>
<dbReference type="GeneID" id="36591535"/>
<dbReference type="InterPro" id="IPR021833">
    <property type="entry name" value="DUF3425"/>
</dbReference>
<proteinExistence type="predicted"/>
<reference evidence="2 3" key="1">
    <citation type="submission" date="2016-04" db="EMBL/GenBank/DDBJ databases">
        <title>A degradative enzymes factory behind the ericoid mycorrhizal symbiosis.</title>
        <authorList>
            <consortium name="DOE Joint Genome Institute"/>
            <person name="Martino E."/>
            <person name="Morin E."/>
            <person name="Grelet G."/>
            <person name="Kuo A."/>
            <person name="Kohler A."/>
            <person name="Daghino S."/>
            <person name="Barry K."/>
            <person name="Choi C."/>
            <person name="Cichocki N."/>
            <person name="Clum A."/>
            <person name="Copeland A."/>
            <person name="Hainaut M."/>
            <person name="Haridas S."/>
            <person name="Labutti K."/>
            <person name="Lindquist E."/>
            <person name="Lipzen A."/>
            <person name="Khouja H.-R."/>
            <person name="Murat C."/>
            <person name="Ohm R."/>
            <person name="Olson A."/>
            <person name="Spatafora J."/>
            <person name="Veneault-Fourrey C."/>
            <person name="Henrissat B."/>
            <person name="Grigoriev I."/>
            <person name="Martin F."/>
            <person name="Perotto S."/>
        </authorList>
    </citation>
    <scope>NUCLEOTIDE SEQUENCE [LARGE SCALE GENOMIC DNA]</scope>
    <source>
        <strain evidence="2 3">E</strain>
    </source>
</reference>
<dbReference type="Pfam" id="PF11905">
    <property type="entry name" value="DUF3425"/>
    <property type="match status" value="1"/>
</dbReference>
<protein>
    <recommendedName>
        <fullName evidence="4">BZIP domain-containing protein</fullName>
    </recommendedName>
</protein>
<feature type="compositionally biased region" description="Low complexity" evidence="1">
    <location>
        <begin position="230"/>
        <end position="241"/>
    </location>
</feature>
<dbReference type="CDD" id="cd14688">
    <property type="entry name" value="bZIP_YAP"/>
    <property type="match status" value="1"/>
</dbReference>
<dbReference type="Proteomes" id="UP000235371">
    <property type="component" value="Unassembled WGS sequence"/>
</dbReference>
<keyword evidence="3" id="KW-1185">Reference proteome</keyword>
<feature type="region of interest" description="Disordered" evidence="1">
    <location>
        <begin position="230"/>
        <end position="260"/>
    </location>
</feature>
<feature type="region of interest" description="Disordered" evidence="1">
    <location>
        <begin position="1"/>
        <end position="53"/>
    </location>
</feature>
<dbReference type="EMBL" id="KZ613847">
    <property type="protein sequence ID" value="PMD57123.1"/>
    <property type="molecule type" value="Genomic_DNA"/>
</dbReference>
<dbReference type="Gene3D" id="1.20.5.170">
    <property type="match status" value="1"/>
</dbReference>
<accession>A0A2J6T2F7</accession>
<dbReference type="InParanoid" id="A0A2J6T2F7"/>